<dbReference type="Pfam" id="PF02073">
    <property type="entry name" value="Peptidase_M29"/>
    <property type="match status" value="1"/>
</dbReference>
<keyword evidence="7" id="KW-0479">Metal-binding</keyword>
<dbReference type="PANTHER" id="PTHR34448:SF3">
    <property type="entry name" value="AMINOPEPTIDASE AMPS"/>
    <property type="match status" value="1"/>
</dbReference>
<evidence type="ECO:0000256" key="2">
    <source>
        <dbReference type="ARBA" id="ARBA00001946"/>
    </source>
</evidence>
<evidence type="ECO:0000256" key="5">
    <source>
        <dbReference type="ARBA" id="ARBA00022438"/>
    </source>
</evidence>
<evidence type="ECO:0000256" key="7">
    <source>
        <dbReference type="ARBA" id="ARBA00022723"/>
    </source>
</evidence>
<evidence type="ECO:0000256" key="9">
    <source>
        <dbReference type="ARBA" id="ARBA00023049"/>
    </source>
</evidence>
<keyword evidence="8" id="KW-0378">Hydrolase</keyword>
<comment type="cofactor">
    <cofactor evidence="2">
        <name>Mg(2+)</name>
        <dbReference type="ChEBI" id="CHEBI:18420"/>
    </cofactor>
</comment>
<evidence type="ECO:0000313" key="10">
    <source>
        <dbReference type="EMBL" id="MFC5529723.1"/>
    </source>
</evidence>
<keyword evidence="5 10" id="KW-0031">Aminopeptidase</keyword>
<evidence type="ECO:0000256" key="6">
    <source>
        <dbReference type="ARBA" id="ARBA00022670"/>
    </source>
</evidence>
<dbReference type="PANTHER" id="PTHR34448">
    <property type="entry name" value="AMINOPEPTIDASE"/>
    <property type="match status" value="1"/>
</dbReference>
<evidence type="ECO:0000256" key="4">
    <source>
        <dbReference type="ARBA" id="ARBA00008236"/>
    </source>
</evidence>
<dbReference type="InterPro" id="IPR052170">
    <property type="entry name" value="M29_Exopeptidase"/>
</dbReference>
<keyword evidence="11" id="KW-1185">Reference proteome</keyword>
<dbReference type="Gene3D" id="3.40.1830.10">
    <property type="entry name" value="Thermophilic metalloprotease (M29)"/>
    <property type="match status" value="1"/>
</dbReference>
<dbReference type="RefSeq" id="WP_378111618.1">
    <property type="nucleotide sequence ID" value="NZ_JBHSNC010000027.1"/>
</dbReference>
<comment type="cofactor">
    <cofactor evidence="1">
        <name>Co(2+)</name>
        <dbReference type="ChEBI" id="CHEBI:48828"/>
    </cofactor>
</comment>
<accession>A0ABW0QXR6</accession>
<sequence length="421" mass="47170">MAYPESWLNNYCDVILKVGLNLQPGQPVVIGAGPEMFRTPIESQTFIHRLTQKAYDYGASEVEIHWFDPFISRLQKERNSIELLAEYDSWKVDRFLQAVKKDAAFVMTYAPDPALFHGIASERTDAYRKAELGAMAPFRKFYHGTMEVSWVVASVVTSGWAQRVFSEDTIPEAKEKLWELLLKAVRADHEDPVAAWKLHLDRLRERQTYMNRMQFAELRYEGPGTQLTVGLPERHVWISGATTKNGKGISFTPNVPTEEIFTSPDRVRTNGTVRSTMPLSYGGRLVRDLTFHFEKGKIVKATADLPSDELASVLGLDVDEGARYLGEIALVPQQSPITQMNTLFYNTLFDENASCHLAFGNGFPIAIEDGTRLTSEGLLGRGVNVSVVHVDFMIGSSELNIDGVTSSGEVVPLFRKGDWVV</sequence>
<gene>
    <name evidence="10" type="ORF">ACFPQ4_09710</name>
</gene>
<dbReference type="InterPro" id="IPR000787">
    <property type="entry name" value="Peptidase_M29"/>
</dbReference>
<evidence type="ECO:0000256" key="8">
    <source>
        <dbReference type="ARBA" id="ARBA00022801"/>
    </source>
</evidence>
<comment type="cofactor">
    <cofactor evidence="3">
        <name>Zn(2+)</name>
        <dbReference type="ChEBI" id="CHEBI:29105"/>
    </cofactor>
</comment>
<evidence type="ECO:0000256" key="3">
    <source>
        <dbReference type="ARBA" id="ARBA00001947"/>
    </source>
</evidence>
<keyword evidence="9" id="KW-0482">Metalloprotease</keyword>
<evidence type="ECO:0000313" key="11">
    <source>
        <dbReference type="Proteomes" id="UP001596108"/>
    </source>
</evidence>
<evidence type="ECO:0000256" key="1">
    <source>
        <dbReference type="ARBA" id="ARBA00001941"/>
    </source>
</evidence>
<dbReference type="EMBL" id="JBHSNC010000027">
    <property type="protein sequence ID" value="MFC5529723.1"/>
    <property type="molecule type" value="Genomic_DNA"/>
</dbReference>
<comment type="caution">
    <text evidence="10">The sequence shown here is derived from an EMBL/GenBank/DDBJ whole genome shotgun (WGS) entry which is preliminary data.</text>
</comment>
<dbReference type="GO" id="GO:0004177">
    <property type="term" value="F:aminopeptidase activity"/>
    <property type="evidence" value="ECO:0007669"/>
    <property type="project" value="UniProtKB-KW"/>
</dbReference>
<organism evidence="10 11">
    <name type="scientific">Cohnella yongneupensis</name>
    <dbReference type="NCBI Taxonomy" id="425006"/>
    <lineage>
        <taxon>Bacteria</taxon>
        <taxon>Bacillati</taxon>
        <taxon>Bacillota</taxon>
        <taxon>Bacilli</taxon>
        <taxon>Bacillales</taxon>
        <taxon>Paenibacillaceae</taxon>
        <taxon>Cohnella</taxon>
    </lineage>
</organism>
<keyword evidence="6" id="KW-0645">Protease</keyword>
<dbReference type="Proteomes" id="UP001596108">
    <property type="component" value="Unassembled WGS sequence"/>
</dbReference>
<dbReference type="PRINTS" id="PR00919">
    <property type="entry name" value="THERMOPTASE"/>
</dbReference>
<dbReference type="InterPro" id="IPR035097">
    <property type="entry name" value="M29_N-terminal"/>
</dbReference>
<protein>
    <submittedName>
        <fullName evidence="10">Aminopeptidase</fullName>
    </submittedName>
</protein>
<comment type="similarity">
    <text evidence="4">Belongs to the peptidase M29 family.</text>
</comment>
<reference evidence="11" key="1">
    <citation type="journal article" date="2019" name="Int. J. Syst. Evol. Microbiol.">
        <title>The Global Catalogue of Microorganisms (GCM) 10K type strain sequencing project: providing services to taxonomists for standard genome sequencing and annotation.</title>
        <authorList>
            <consortium name="The Broad Institute Genomics Platform"/>
            <consortium name="The Broad Institute Genome Sequencing Center for Infectious Disease"/>
            <person name="Wu L."/>
            <person name="Ma J."/>
        </authorList>
    </citation>
    <scope>NUCLEOTIDE SEQUENCE [LARGE SCALE GENOMIC DNA]</scope>
    <source>
        <strain evidence="11">CGMCC 1.18578</strain>
    </source>
</reference>
<proteinExistence type="inferred from homology"/>
<dbReference type="SUPFAM" id="SSF144052">
    <property type="entry name" value="Thermophilic metalloprotease-like"/>
    <property type="match status" value="1"/>
</dbReference>
<name>A0ABW0QXR6_9BACL</name>